<reference evidence="1" key="1">
    <citation type="submission" date="2021-05" db="UniProtKB">
        <authorList>
            <consortium name="EnsemblPlants"/>
        </authorList>
    </citation>
    <scope>IDENTIFICATION</scope>
    <source>
        <strain evidence="1">subsp. malaccensis</strain>
    </source>
</reference>
<keyword evidence="2" id="KW-1185">Reference proteome</keyword>
<dbReference type="Proteomes" id="UP000012960">
    <property type="component" value="Unplaced"/>
</dbReference>
<dbReference type="InParanoid" id="A0A804HMP7"/>
<dbReference type="Gene3D" id="1.20.5.510">
    <property type="entry name" value="Single helix bin"/>
    <property type="match status" value="1"/>
</dbReference>
<protein>
    <submittedName>
        <fullName evidence="1">Uncharacterized protein</fullName>
    </submittedName>
</protein>
<evidence type="ECO:0000313" key="1">
    <source>
        <dbReference type="EnsemblPlants" id="Ma00_p02770.1"/>
    </source>
</evidence>
<dbReference type="EnsemblPlants" id="Ma00_t02770.1">
    <property type="protein sequence ID" value="Ma00_p02770.1"/>
    <property type="gene ID" value="Ma00_g02770"/>
</dbReference>
<evidence type="ECO:0000313" key="2">
    <source>
        <dbReference type="Proteomes" id="UP000012960"/>
    </source>
</evidence>
<dbReference type="Gramene" id="Ma00_t02770.1">
    <property type="protein sequence ID" value="Ma00_p02770.1"/>
    <property type="gene ID" value="Ma00_g02770"/>
</dbReference>
<organism evidence="1 2">
    <name type="scientific">Musa acuminata subsp. malaccensis</name>
    <name type="common">Wild banana</name>
    <name type="synonym">Musa malaccensis</name>
    <dbReference type="NCBI Taxonomy" id="214687"/>
    <lineage>
        <taxon>Eukaryota</taxon>
        <taxon>Viridiplantae</taxon>
        <taxon>Streptophyta</taxon>
        <taxon>Embryophyta</taxon>
        <taxon>Tracheophyta</taxon>
        <taxon>Spermatophyta</taxon>
        <taxon>Magnoliopsida</taxon>
        <taxon>Liliopsida</taxon>
        <taxon>Zingiberales</taxon>
        <taxon>Musaceae</taxon>
        <taxon>Musa</taxon>
    </lineage>
</organism>
<accession>A0A804HMP7</accession>
<proteinExistence type="predicted"/>
<name>A0A804HMP7_MUSAM</name>
<dbReference type="AlphaFoldDB" id="A0A804HMP7"/>
<sequence length="24" mass="2934">MAKEIGHNYYGEPTWPNDILYFFQ</sequence>